<evidence type="ECO:0000313" key="1">
    <source>
        <dbReference type="EMBL" id="SHI26764.1"/>
    </source>
</evidence>
<dbReference type="EMBL" id="FQXZ01000035">
    <property type="protein sequence ID" value="SHI26764.1"/>
    <property type="molecule type" value="Genomic_DNA"/>
</dbReference>
<reference evidence="1 2" key="1">
    <citation type="submission" date="2016-11" db="EMBL/GenBank/DDBJ databases">
        <authorList>
            <person name="Jaros S."/>
            <person name="Januszkiewicz K."/>
            <person name="Wedrychowicz H."/>
        </authorList>
    </citation>
    <scope>NUCLEOTIDE SEQUENCE [LARGE SCALE GENOMIC DNA]</scope>
    <source>
        <strain evidence="1 2">CECT 7868</strain>
    </source>
</reference>
<name>A0A1M5ZRD5_9VIBR</name>
<proteinExistence type="predicted"/>
<sequence length="177" mass="20027">MIRTIGMMLMMMACFGCQPLVDSHQGIDVEVYPVIYLLSVRADFKQNDSDIRQVWQQFLARHQRELFNGYLDFRYAGKSGEKTARRWRDELIALGADATKLQLLPDAEPDGVDLQVRLVVYQTAVPLCDSPGVGDSERYPMGCFVDSAGWLSLAHPEEALPGSVPWHKKAQQRRQGQ</sequence>
<dbReference type="STRING" id="1216006.VA7868_03098"/>
<evidence type="ECO:0000313" key="2">
    <source>
        <dbReference type="Proteomes" id="UP000184608"/>
    </source>
</evidence>
<accession>A0A1M5ZRD5</accession>
<protein>
    <submittedName>
        <fullName evidence="1">Uncharacterized protein</fullName>
    </submittedName>
</protein>
<dbReference type="RefSeq" id="WP_139281631.1">
    <property type="nucleotide sequence ID" value="NZ_FQXZ01000035.1"/>
</dbReference>
<keyword evidence="2" id="KW-1185">Reference proteome</keyword>
<organism evidence="1 2">
    <name type="scientific">Vibrio aerogenes CECT 7868</name>
    <dbReference type="NCBI Taxonomy" id="1216006"/>
    <lineage>
        <taxon>Bacteria</taxon>
        <taxon>Pseudomonadati</taxon>
        <taxon>Pseudomonadota</taxon>
        <taxon>Gammaproteobacteria</taxon>
        <taxon>Vibrionales</taxon>
        <taxon>Vibrionaceae</taxon>
        <taxon>Vibrio</taxon>
    </lineage>
</organism>
<dbReference type="Proteomes" id="UP000184608">
    <property type="component" value="Unassembled WGS sequence"/>
</dbReference>
<dbReference type="AlphaFoldDB" id="A0A1M5ZRD5"/>
<dbReference type="OrthoDB" id="6402397at2"/>
<gene>
    <name evidence="1" type="ORF">VA7868_03098</name>
</gene>